<sequence length="778" mass="85763">MPSYCSFRVVWLFSVDPTLTHGLDPVVPMAIAVPNYNQDARRSGQAVSGEPSSKKKRTSSGPELRRSQRLVNGRDGAPGPSVGTSALATPAQAATTQLPSSSRWPVNFNATRPGRTGRAREAVGLPGMSDLSVAPTQSSPMKSSPSVSMTATAEAREHQLFAHMGKPRQSKAMDTYFFDTPSTYEAKIPKPTEKLGTEAAMKQMADAIKDVTGDRRLVGCGNSGSPIKLAPDRGEQENTPDAVILTHAAVAAAPDLPFVWAQSEHPTSMEGTPSSPQRAYSQIAVAIEVKKSDKRSAEARNQVIRRLHMICTTALRAHAIGVTLCGDVLQVYLVNACGVFTTSARECGQGAVLLRRVLSHLIELDDNELGMLASTNEVDDGFGSFVVSDKFLPPRAHDFESELGDISDLEIQELLFRRRSCLGRATSAFRVTARHAPVDRTSITLPTPATEYAMTVAWVEQSRLDDAIALRRNMHAASRIDTEGLSLSAGIYRDDFRTLPTFLGDDESFDDIGPRALEVVFHRQCYRPLNTATTTRELAQAVLGVVKGEHRDQLGGVAFALPSRHAPSHDIAGHRNLYRLGYIHRDISYGNAVIDRDGVGALIDYHLAVPHDRLCTELHHRIRSGTWPYLARSILAQPQQPLGVVHERWHDIESLFYVVMEVSFREPYQGNNEELVMTPKGETIWRRWNSPEADLVYGIKLLLRMDEPYESVLEGCAHRWTNIKQLVDILRHHCGLDNQFNNFKLAAEEAKLGELWGPSGTMSHEAIISEIERLIPLL</sequence>
<dbReference type="PANTHER" id="PTHR38248:SF2">
    <property type="entry name" value="FUNK1 11"/>
    <property type="match status" value="1"/>
</dbReference>
<reference evidence="4" key="1">
    <citation type="submission" date="2016-10" db="EMBL/GenBank/DDBJ databases">
        <authorList>
            <person name="Jeantristanb JTB J.-T."/>
            <person name="Ricardo R."/>
        </authorList>
    </citation>
    <scope>NUCLEOTIDE SEQUENCE [LARGE SCALE GENOMIC DNA]</scope>
</reference>
<accession>A0A2X0KF40</accession>
<dbReference type="InterPro" id="IPR011009">
    <property type="entry name" value="Kinase-like_dom_sf"/>
</dbReference>
<feature type="domain" description="Fungal-type protein kinase" evidence="2">
    <location>
        <begin position="571"/>
        <end position="660"/>
    </location>
</feature>
<evidence type="ECO:0000259" key="2">
    <source>
        <dbReference type="Pfam" id="PF17667"/>
    </source>
</evidence>
<gene>
    <name evidence="3" type="ORF">BZ3500_MVSOF-1268-A1-R1_CHR2-1G04080</name>
</gene>
<dbReference type="SUPFAM" id="SSF56112">
    <property type="entry name" value="Protein kinase-like (PK-like)"/>
    <property type="match status" value="1"/>
</dbReference>
<organism evidence="3 4">
    <name type="scientific">Microbotryum saponariae</name>
    <dbReference type="NCBI Taxonomy" id="289078"/>
    <lineage>
        <taxon>Eukaryota</taxon>
        <taxon>Fungi</taxon>
        <taxon>Dikarya</taxon>
        <taxon>Basidiomycota</taxon>
        <taxon>Pucciniomycotina</taxon>
        <taxon>Microbotryomycetes</taxon>
        <taxon>Microbotryales</taxon>
        <taxon>Microbotryaceae</taxon>
        <taxon>Microbotryum</taxon>
    </lineage>
</organism>
<evidence type="ECO:0000256" key="1">
    <source>
        <dbReference type="SAM" id="MobiDB-lite"/>
    </source>
</evidence>
<evidence type="ECO:0000313" key="3">
    <source>
        <dbReference type="EMBL" id="SCZ87947.1"/>
    </source>
</evidence>
<dbReference type="AlphaFoldDB" id="A0A2X0KF40"/>
<feature type="domain" description="Fungal-type protein kinase" evidence="2">
    <location>
        <begin position="276"/>
        <end position="471"/>
    </location>
</feature>
<evidence type="ECO:0000313" key="4">
    <source>
        <dbReference type="Proteomes" id="UP000249723"/>
    </source>
</evidence>
<dbReference type="EMBL" id="FMWP01000012">
    <property type="protein sequence ID" value="SCZ87947.1"/>
    <property type="molecule type" value="Genomic_DNA"/>
</dbReference>
<dbReference type="InterPro" id="IPR040976">
    <property type="entry name" value="Pkinase_fungal"/>
</dbReference>
<keyword evidence="4" id="KW-1185">Reference proteome</keyword>
<feature type="region of interest" description="Disordered" evidence="1">
    <location>
        <begin position="40"/>
        <end position="120"/>
    </location>
</feature>
<feature type="compositionally biased region" description="Low complexity" evidence="1">
    <location>
        <begin position="84"/>
        <end position="100"/>
    </location>
</feature>
<proteinExistence type="predicted"/>
<dbReference type="Gene3D" id="1.10.510.10">
    <property type="entry name" value="Transferase(Phosphotransferase) domain 1"/>
    <property type="match status" value="1"/>
</dbReference>
<feature type="compositionally biased region" description="Polar residues" evidence="1">
    <location>
        <begin position="101"/>
        <end position="110"/>
    </location>
</feature>
<protein>
    <submittedName>
        <fullName evidence="3">BZ3500_MvSof-1268-A1-R1_Chr2-1g04080 protein</fullName>
    </submittedName>
</protein>
<dbReference type="Pfam" id="PF17667">
    <property type="entry name" value="Pkinase_fungal"/>
    <property type="match status" value="2"/>
</dbReference>
<dbReference type="OrthoDB" id="2539940at2759"/>
<dbReference type="Proteomes" id="UP000249723">
    <property type="component" value="Unassembled WGS sequence"/>
</dbReference>
<dbReference type="PANTHER" id="PTHR38248">
    <property type="entry name" value="FUNK1 6"/>
    <property type="match status" value="1"/>
</dbReference>
<name>A0A2X0KF40_9BASI</name>
<dbReference type="STRING" id="289078.A0A2X0KF40"/>